<dbReference type="EMBL" id="GG663368">
    <property type="protein sequence ID" value="EEH07056.1"/>
    <property type="molecule type" value="Genomic_DNA"/>
</dbReference>
<dbReference type="Proteomes" id="UP000001631">
    <property type="component" value="Unassembled WGS sequence"/>
</dbReference>
<organism evidence="1 2">
    <name type="scientific">Ajellomyces capsulatus (strain G186AR / H82 / ATCC MYA-2454 / RMSCC 2432)</name>
    <name type="common">Darling's disease fungus</name>
    <name type="synonym">Histoplasma capsulatum</name>
    <dbReference type="NCBI Taxonomy" id="447093"/>
    <lineage>
        <taxon>Eukaryota</taxon>
        <taxon>Fungi</taxon>
        <taxon>Dikarya</taxon>
        <taxon>Ascomycota</taxon>
        <taxon>Pezizomycotina</taxon>
        <taxon>Eurotiomycetes</taxon>
        <taxon>Eurotiomycetidae</taxon>
        <taxon>Onygenales</taxon>
        <taxon>Ajellomycetaceae</taxon>
        <taxon>Histoplasma</taxon>
    </lineage>
</organism>
<keyword evidence="2" id="KW-1185">Reference proteome</keyword>
<dbReference type="InParanoid" id="C0NQ47"/>
<dbReference type="GeneID" id="69038293"/>
<proteinExistence type="predicted"/>
<accession>C0NQ47</accession>
<dbReference type="HOGENOM" id="CLU_1937524_0_0_1"/>
<evidence type="ECO:0000313" key="1">
    <source>
        <dbReference type="EMBL" id="EEH07056.1"/>
    </source>
</evidence>
<reference evidence="1" key="1">
    <citation type="submission" date="2009-02" db="EMBL/GenBank/DDBJ databases">
        <title>The Genome Sequence of Ajellomyces capsulatus strain G186AR.</title>
        <authorList>
            <consortium name="The Broad Institute Genome Sequencing Platform"/>
            <person name="Champion M."/>
            <person name="Cuomo C."/>
            <person name="Ma L.-J."/>
            <person name="Henn M.R."/>
            <person name="Sil A."/>
            <person name="Goldman B."/>
            <person name="Young S.K."/>
            <person name="Kodira C.D."/>
            <person name="Zeng Q."/>
            <person name="Koehrsen M."/>
            <person name="Alvarado L."/>
            <person name="Berlin A."/>
            <person name="Borenstein D."/>
            <person name="Chen Z."/>
            <person name="Engels R."/>
            <person name="Freedman E."/>
            <person name="Gellesch M."/>
            <person name="Goldberg J."/>
            <person name="Griggs A."/>
            <person name="Gujja S."/>
            <person name="Heiman D."/>
            <person name="Hepburn T."/>
            <person name="Howarth C."/>
            <person name="Jen D."/>
            <person name="Larson L."/>
            <person name="Lewis B."/>
            <person name="Mehta T."/>
            <person name="Park D."/>
            <person name="Pearson M."/>
            <person name="Roberts A."/>
            <person name="Saif S."/>
            <person name="Shea T."/>
            <person name="Shenoy N."/>
            <person name="Sisk P."/>
            <person name="Stolte C."/>
            <person name="Sykes S."/>
            <person name="Walk T."/>
            <person name="White J."/>
            <person name="Yandava C."/>
            <person name="Klein B."/>
            <person name="McEwen J.G."/>
            <person name="Puccia R."/>
            <person name="Goldman G.H."/>
            <person name="Felipe M.S."/>
            <person name="Nino-Vega G."/>
            <person name="San-Blas G."/>
            <person name="Taylor J."/>
            <person name="Mendoza L."/>
            <person name="Galagan J."/>
            <person name="Nusbaum C."/>
            <person name="Birren B."/>
        </authorList>
    </citation>
    <scope>NUCLEOTIDE SEQUENCE</scope>
    <source>
        <strain evidence="1">G186AR</strain>
    </source>
</reference>
<name>C0NQ47_AJECG</name>
<protein>
    <submittedName>
        <fullName evidence="1">Uncharacterized protein</fullName>
    </submittedName>
</protein>
<dbReference type="AlphaFoldDB" id="C0NQ47"/>
<dbReference type="RefSeq" id="XP_045287537.1">
    <property type="nucleotide sequence ID" value="XM_045432326.1"/>
</dbReference>
<gene>
    <name evidence="1" type="ORF">HCBG_05277</name>
</gene>
<evidence type="ECO:0000313" key="2">
    <source>
        <dbReference type="Proteomes" id="UP000001631"/>
    </source>
</evidence>
<sequence length="130" mass="14547">MPALVYLDNLSQKKQDVIERDGISPRGGVGRAMDFGKWEQAGQGWGKVGRGTGILKKRGHSFAVCFRSRYAMKRPSILRANGPGKLTSAYNEIYKKSIWVLESVVVQESPQRQVNQGIRCLERRFAHALG</sequence>